<evidence type="ECO:0000256" key="6">
    <source>
        <dbReference type="SAM" id="Phobius"/>
    </source>
</evidence>
<dbReference type="GO" id="GO:0006799">
    <property type="term" value="P:polyphosphate biosynthetic process"/>
    <property type="evidence" value="ECO:0007669"/>
    <property type="project" value="UniProtKB-ARBA"/>
</dbReference>
<feature type="region of interest" description="Disordered" evidence="5">
    <location>
        <begin position="553"/>
        <end position="579"/>
    </location>
</feature>
<dbReference type="GO" id="GO:0012505">
    <property type="term" value="C:endomembrane system"/>
    <property type="evidence" value="ECO:0007669"/>
    <property type="project" value="UniProtKB-SubCell"/>
</dbReference>
<feature type="region of interest" description="Disordered" evidence="5">
    <location>
        <begin position="1"/>
        <end position="25"/>
    </location>
</feature>
<dbReference type="Gene3D" id="3.20.100.30">
    <property type="entry name" value="VTC, catalytic tunnel domain"/>
    <property type="match status" value="1"/>
</dbReference>
<proteinExistence type="predicted"/>
<dbReference type="EMBL" id="JAEHOE010000051">
    <property type="protein sequence ID" value="KAG2491701.1"/>
    <property type="molecule type" value="Genomic_DNA"/>
</dbReference>
<sequence length="1630" mass="162708">MAPRGSHGRSPSAQHGLAPGGRLPIPHSLSAAEAAANAPASAFASSPAASLASTGAMSTSVWAAKGQSSVSGGASGGCQTSAGPLVPSPSAAEIHRAGSVDMAASSQRPPASLERYAVRTGALRSLLPAAADPRASAAASAAGGGGCNGYANGYGVVIPGPGSSPISSSGGGSGGGGSSGSGSPFSATPASVVGDPADSPFGSDTGGPEGHGGVALTLLRSQAEGRAGCGSPDGEDSGAAANPPVATGSPFLRAYAAELSRVRGFTQSSLDELRRRAGSAAEHLTNHLNQHVNDLNHQPLPKLSAGAGGGAGGGGAPAAGLVAAAALRALCGRLRAECDEIGHQLADLDAFERINAARFAELGLLYDRSAAAASAGGSGRTGGAPPTALAQLELLREYQRVARACLGGAPAYDGLLVILSDLYEAISTAHTQAGEAEEAEPWVPPDQFKRSTTKFWVAPRDVLRVKLTIVRHLPLLIFGRSANPLLVRAASVQQPPPSKSTSASTPASAGLSSSLPAVLPSAVFSPLTQGTTSPASSLAPSLAPSMVPSLSLSAPAAPTAPGTPAPPPPPSPRPPASTSRITSVYFDNAALDTYHERLVRGDGASLVRIRWYGEDLPRPHSPVFVERKRHRDAWTGEWSLKERAPLPCGRVVPLLSGAHLPELQPPAPGPLPTGPLPTGPGGSGRPPTSSLTSAGSISISGSGAGAGLGPEGGRGGGGAKAAAAAQLLREVQGSLLARQEEPYLRTAYRRSAFQLASTNAVRISIDTQLAMSREAGAPRAPGGWCRDDAAPLAPGDVVHFPYAVLEIKLADEDSVPAWVLELRESGLLVEAPKFSKFLHGMALLYPDRIRNTPHWFLPEPELDPKQIPDLDLERQREGKGGGGRKEGGASGWLRPGAWLRGRGAERGGGGGVGGGGAGGWVAGLLGAAGQRRQPRMSPATLEELADPADKYEQEAHAWLFPRPIRPDEALDIVPDPDDAYDIRKPPPPPLTATAANGHHYQPPTVNDPHNHNRNHPHPHLDGLGPRSPSVTRYGPGPGPGPGGPGRAHFSAGGAGSLVGGSPSRRPQPPQRCLSVGGLERVRSGDDPGEGEGEGEADVFGVERDHDRDRSRNCRQSGELSTDCSRPSSVRSSLLPTVEATSLAPLSPTASLPASASAIAGRRHGAAALASFTADAAAAAATAPAAAATVTATAFTAPYAAAAADGYDLPPPPPQPSPSVSGGSPPPSYPHSHRGSIASASASSYPGSITLRPSNSYATFGAQHTGASGAGLGGAASGGLTNFGSIGSGGGYAAAANGFAFGSGTGPAGAGGLGMMSGGGSGGGSRGSPDSGKRGVGGGGNGLRGGGGSFKATLAGGAAAARAKVAGLAAAVRRSSGSGGSGGALRRNGSVSSGPSHPAPPRLSAAAAAWIGTKWRAARRKGGAANGGGGGGGGGGGPDLEAGAAAAAGSGVPLPRAAAMVRTRVEPKTFFAAERTFLSWLNIAVLVMFTSLSLMSDRIAMFGGHQSIATPPLPNASTPPPPPGGANGALLDTAAPSAAAAAGGAASRAAALCSGGICRSSQIAGMAMAPVALAFMLYALYMYKSRSAQILRREAVRYDDQRGPVVLTAMLMIVLVIAYVLTIRAATAAGL</sequence>
<evidence type="ECO:0000256" key="5">
    <source>
        <dbReference type="SAM" id="MobiDB-lite"/>
    </source>
</evidence>
<keyword evidence="2 6" id="KW-0812">Transmembrane</keyword>
<feature type="compositionally biased region" description="Gly residues" evidence="5">
    <location>
        <begin position="204"/>
        <end position="213"/>
    </location>
</feature>
<accession>A0A835XWX4</accession>
<dbReference type="InterPro" id="IPR051572">
    <property type="entry name" value="VTC_Complex_Subunit"/>
</dbReference>
<feature type="compositionally biased region" description="Gly residues" evidence="5">
    <location>
        <begin position="1333"/>
        <end position="1343"/>
    </location>
</feature>
<feature type="region of interest" description="Disordered" evidence="5">
    <location>
        <begin position="874"/>
        <end position="896"/>
    </location>
</feature>
<reference evidence="9" key="1">
    <citation type="journal article" date="2020" name="bioRxiv">
        <title>Comparative genomics of Chlamydomonas.</title>
        <authorList>
            <person name="Craig R.J."/>
            <person name="Hasan A.R."/>
            <person name="Ness R.W."/>
            <person name="Keightley P.D."/>
        </authorList>
    </citation>
    <scope>NUCLEOTIDE SEQUENCE</scope>
    <source>
        <strain evidence="9">CCAP 11/70</strain>
    </source>
</reference>
<evidence type="ECO:0000256" key="4">
    <source>
        <dbReference type="ARBA" id="ARBA00023136"/>
    </source>
</evidence>
<dbReference type="PANTHER" id="PTHR46140:SF1">
    <property type="entry name" value="VACUOLAR TRANSPORTER CHAPERONE COMPLEX SUBUNIT 4-RELATED"/>
    <property type="match status" value="1"/>
</dbReference>
<feature type="compositionally biased region" description="Pro residues" evidence="5">
    <location>
        <begin position="561"/>
        <end position="575"/>
    </location>
</feature>
<dbReference type="InterPro" id="IPR003807">
    <property type="entry name" value="DUF202"/>
</dbReference>
<feature type="compositionally biased region" description="Basic and acidic residues" evidence="5">
    <location>
        <begin position="1100"/>
        <end position="1111"/>
    </location>
</feature>
<comment type="caution">
    <text evidence="9">The sequence shown here is derived from an EMBL/GenBank/DDBJ whole genome shotgun (WGS) entry which is preliminary data.</text>
</comment>
<protein>
    <recommendedName>
        <fullName evidence="11">VTC domain-containing protein</fullName>
    </recommendedName>
</protein>
<dbReference type="OrthoDB" id="551197at2759"/>
<feature type="transmembrane region" description="Helical" evidence="6">
    <location>
        <begin position="1562"/>
        <end position="1582"/>
    </location>
</feature>
<organism evidence="9 10">
    <name type="scientific">Edaphochlamys debaryana</name>
    <dbReference type="NCBI Taxonomy" id="47281"/>
    <lineage>
        <taxon>Eukaryota</taxon>
        <taxon>Viridiplantae</taxon>
        <taxon>Chlorophyta</taxon>
        <taxon>core chlorophytes</taxon>
        <taxon>Chlorophyceae</taxon>
        <taxon>CS clade</taxon>
        <taxon>Chlamydomonadales</taxon>
        <taxon>Chlamydomonadales incertae sedis</taxon>
        <taxon>Edaphochlamys</taxon>
    </lineage>
</organism>
<feature type="region of interest" description="Disordered" evidence="5">
    <location>
        <begin position="68"/>
        <end position="90"/>
    </location>
</feature>
<dbReference type="Pfam" id="PF02656">
    <property type="entry name" value="DUF202"/>
    <property type="match status" value="1"/>
</dbReference>
<feature type="region of interest" description="Disordered" evidence="5">
    <location>
        <begin position="659"/>
        <end position="719"/>
    </location>
</feature>
<feature type="transmembrane region" description="Helical" evidence="6">
    <location>
        <begin position="1603"/>
        <end position="1625"/>
    </location>
</feature>
<evidence type="ECO:0000313" key="10">
    <source>
        <dbReference type="Proteomes" id="UP000612055"/>
    </source>
</evidence>
<feature type="region of interest" description="Disordered" evidence="5">
    <location>
        <begin position="165"/>
        <end position="213"/>
    </location>
</feature>
<dbReference type="Proteomes" id="UP000612055">
    <property type="component" value="Unassembled WGS sequence"/>
</dbReference>
<feature type="compositionally biased region" description="Gly residues" evidence="5">
    <location>
        <begin position="702"/>
        <end position="719"/>
    </location>
</feature>
<dbReference type="PANTHER" id="PTHR46140">
    <property type="entry name" value="VACUOLAR TRANSPORTER CHAPERONE 1-RELATED"/>
    <property type="match status" value="1"/>
</dbReference>
<feature type="compositionally biased region" description="Low complexity" evidence="5">
    <location>
        <begin position="1120"/>
        <end position="1129"/>
    </location>
</feature>
<feature type="compositionally biased region" description="Basic and acidic residues" evidence="5">
    <location>
        <begin position="874"/>
        <end position="887"/>
    </location>
</feature>
<feature type="compositionally biased region" description="Acidic residues" evidence="5">
    <location>
        <begin position="1086"/>
        <end position="1096"/>
    </location>
</feature>
<feature type="domain" description="DUF202" evidence="7">
    <location>
        <begin position="1467"/>
        <end position="1586"/>
    </location>
</feature>
<dbReference type="Pfam" id="PF09359">
    <property type="entry name" value="VTC"/>
    <property type="match status" value="1"/>
</dbReference>
<evidence type="ECO:0000256" key="3">
    <source>
        <dbReference type="ARBA" id="ARBA00022989"/>
    </source>
</evidence>
<feature type="compositionally biased region" description="Pro residues" evidence="5">
    <location>
        <begin position="663"/>
        <end position="678"/>
    </location>
</feature>
<evidence type="ECO:0000256" key="1">
    <source>
        <dbReference type="ARBA" id="ARBA00004127"/>
    </source>
</evidence>
<evidence type="ECO:0000259" key="7">
    <source>
        <dbReference type="Pfam" id="PF02656"/>
    </source>
</evidence>
<feature type="compositionally biased region" description="Low complexity" evidence="5">
    <location>
        <begin position="685"/>
        <end position="701"/>
    </location>
</feature>
<evidence type="ECO:0000259" key="8">
    <source>
        <dbReference type="Pfam" id="PF09359"/>
    </source>
</evidence>
<feature type="compositionally biased region" description="Pro residues" evidence="5">
    <location>
        <begin position="1510"/>
        <end position="1523"/>
    </location>
</feature>
<feature type="compositionally biased region" description="Gly residues" evidence="5">
    <location>
        <begin position="1316"/>
        <end position="1325"/>
    </location>
</feature>
<feature type="region of interest" description="Disordered" evidence="5">
    <location>
        <begin position="225"/>
        <end position="245"/>
    </location>
</feature>
<feature type="region of interest" description="Disordered" evidence="5">
    <location>
        <begin position="1373"/>
        <end position="1401"/>
    </location>
</feature>
<feature type="region of interest" description="Disordered" evidence="5">
    <location>
        <begin position="1316"/>
        <end position="1343"/>
    </location>
</feature>
<feature type="region of interest" description="Disordered" evidence="5">
    <location>
        <begin position="1205"/>
        <end position="1244"/>
    </location>
</feature>
<evidence type="ECO:0008006" key="11">
    <source>
        <dbReference type="Google" id="ProtNLM"/>
    </source>
</evidence>
<feature type="compositionally biased region" description="Gly residues" evidence="5">
    <location>
        <begin position="169"/>
        <end position="180"/>
    </location>
</feature>
<keyword evidence="3 6" id="KW-1133">Transmembrane helix</keyword>
<name>A0A835XWX4_9CHLO</name>
<dbReference type="InterPro" id="IPR018966">
    <property type="entry name" value="VTC_domain"/>
</dbReference>
<evidence type="ECO:0000313" key="9">
    <source>
        <dbReference type="EMBL" id="KAG2491701.1"/>
    </source>
</evidence>
<feature type="region of interest" description="Disordered" evidence="5">
    <location>
        <begin position="967"/>
        <end position="1129"/>
    </location>
</feature>
<dbReference type="InterPro" id="IPR042267">
    <property type="entry name" value="VTC_sf"/>
</dbReference>
<evidence type="ECO:0000256" key="2">
    <source>
        <dbReference type="ARBA" id="ARBA00022692"/>
    </source>
</evidence>
<feature type="region of interest" description="Disordered" evidence="5">
    <location>
        <begin position="1509"/>
        <end position="1528"/>
    </location>
</feature>
<comment type="subcellular location">
    <subcellularLocation>
        <location evidence="1">Endomembrane system</location>
        <topology evidence="1">Multi-pass membrane protein</topology>
    </subcellularLocation>
</comment>
<keyword evidence="10" id="KW-1185">Reference proteome</keyword>
<feature type="domain" description="VTC" evidence="8">
    <location>
        <begin position="449"/>
        <end position="845"/>
    </location>
</feature>
<keyword evidence="4 6" id="KW-0472">Membrane</keyword>
<gene>
    <name evidence="9" type="ORF">HYH03_010068</name>
</gene>